<evidence type="ECO:0000256" key="1">
    <source>
        <dbReference type="SAM" id="MobiDB-lite"/>
    </source>
</evidence>
<dbReference type="Proteomes" id="UP000001096">
    <property type="component" value="Unassembled WGS sequence"/>
</dbReference>
<comment type="caution">
    <text evidence="3">The sequence shown here is derived from an EMBL/GenBank/DDBJ whole genome shotgun (WGS) entry which is preliminary data.</text>
</comment>
<feature type="region of interest" description="Disordered" evidence="1">
    <location>
        <begin position="23"/>
        <end position="81"/>
    </location>
</feature>
<evidence type="ECO:0000313" key="4">
    <source>
        <dbReference type="Proteomes" id="UP000001096"/>
    </source>
</evidence>
<dbReference type="AlphaFoldDB" id="K8PKP4"/>
<organism evidence="3 4">
    <name type="scientific">Afipia broomeae ATCC 49717</name>
    <dbReference type="NCBI Taxonomy" id="883078"/>
    <lineage>
        <taxon>Bacteria</taxon>
        <taxon>Pseudomonadati</taxon>
        <taxon>Pseudomonadota</taxon>
        <taxon>Alphaproteobacteria</taxon>
        <taxon>Hyphomicrobiales</taxon>
        <taxon>Nitrobacteraceae</taxon>
        <taxon>Afipia</taxon>
    </lineage>
</organism>
<evidence type="ECO:0000313" key="3">
    <source>
        <dbReference type="EMBL" id="EKS42151.1"/>
    </source>
</evidence>
<reference evidence="3 4" key="1">
    <citation type="submission" date="2012-04" db="EMBL/GenBank/DDBJ databases">
        <title>The Genome Sequence of Afipia broomeae ATCC 49717.</title>
        <authorList>
            <consortium name="The Broad Institute Genome Sequencing Platform"/>
            <person name="Earl A."/>
            <person name="Ward D."/>
            <person name="Feldgarden M."/>
            <person name="Gevers D."/>
            <person name="Huys G."/>
            <person name="Walker B."/>
            <person name="Young S.K."/>
            <person name="Zeng Q."/>
            <person name="Gargeya S."/>
            <person name="Fitzgerald M."/>
            <person name="Haas B."/>
            <person name="Abouelleil A."/>
            <person name="Alvarado L."/>
            <person name="Arachchi H.M."/>
            <person name="Berlin A."/>
            <person name="Chapman S.B."/>
            <person name="Goldberg J."/>
            <person name="Griggs A."/>
            <person name="Gujja S."/>
            <person name="Hansen M."/>
            <person name="Howarth C."/>
            <person name="Imamovic A."/>
            <person name="Larimer J."/>
            <person name="McCowen C."/>
            <person name="Montmayeur A."/>
            <person name="Murphy C."/>
            <person name="Neiman D."/>
            <person name="Pearson M."/>
            <person name="Priest M."/>
            <person name="Roberts A."/>
            <person name="Saif S."/>
            <person name="Shea T."/>
            <person name="Sisk P."/>
            <person name="Sykes S."/>
            <person name="Wortman J."/>
            <person name="Nusbaum C."/>
            <person name="Birren B."/>
        </authorList>
    </citation>
    <scope>NUCLEOTIDE SEQUENCE [LARGE SCALE GENOMIC DNA]</scope>
    <source>
        <strain evidence="3 4">ATCC 49717</strain>
    </source>
</reference>
<feature type="compositionally biased region" description="Low complexity" evidence="1">
    <location>
        <begin position="58"/>
        <end position="72"/>
    </location>
</feature>
<accession>K8PKP4</accession>
<feature type="chain" id="PRO_5003920289" evidence="2">
    <location>
        <begin position="23"/>
        <end position="81"/>
    </location>
</feature>
<dbReference type="HOGENOM" id="CLU_2587450_0_0_5"/>
<gene>
    <name evidence="3" type="ORF">HMPREF9695_01243</name>
</gene>
<evidence type="ECO:0000256" key="2">
    <source>
        <dbReference type="SAM" id="SignalP"/>
    </source>
</evidence>
<dbReference type="eggNOG" id="ENOG50315YR">
    <property type="taxonomic scope" value="Bacteria"/>
</dbReference>
<feature type="signal peptide" evidence="2">
    <location>
        <begin position="1"/>
        <end position="22"/>
    </location>
</feature>
<name>K8PKP4_9BRAD</name>
<keyword evidence="4" id="KW-1185">Reference proteome</keyword>
<sequence>MNVCKLLVAASVMSFVAFPAMAQTSSGEGKGGSHHYSGGPKSEGPHHIGPKKQKTGSKKSGPSGSHHYSGGPREPHHIGPK</sequence>
<feature type="compositionally biased region" description="Basic residues" evidence="1">
    <location>
        <begin position="48"/>
        <end position="57"/>
    </location>
</feature>
<dbReference type="EMBL" id="AGWX01000001">
    <property type="protein sequence ID" value="EKS42151.1"/>
    <property type="molecule type" value="Genomic_DNA"/>
</dbReference>
<proteinExistence type="predicted"/>
<protein>
    <submittedName>
        <fullName evidence="3">Uncharacterized protein</fullName>
    </submittedName>
</protein>
<keyword evidence="2" id="KW-0732">Signal</keyword>